<feature type="transmembrane region" description="Helical" evidence="3">
    <location>
        <begin position="322"/>
        <end position="341"/>
    </location>
</feature>
<evidence type="ECO:0000313" key="4">
    <source>
        <dbReference type="EMBL" id="SET42278.1"/>
    </source>
</evidence>
<feature type="transmembrane region" description="Helical" evidence="3">
    <location>
        <begin position="445"/>
        <end position="470"/>
    </location>
</feature>
<dbReference type="InterPro" id="IPR004995">
    <property type="entry name" value="Spore_Ger"/>
</dbReference>
<feature type="transmembrane region" description="Helical" evidence="3">
    <location>
        <begin position="361"/>
        <end position="382"/>
    </location>
</feature>
<feature type="transmembrane region" description="Helical" evidence="3">
    <location>
        <begin position="394"/>
        <end position="425"/>
    </location>
</feature>
<keyword evidence="5" id="KW-1185">Reference proteome</keyword>
<evidence type="ECO:0000313" key="5">
    <source>
        <dbReference type="Proteomes" id="UP000199568"/>
    </source>
</evidence>
<dbReference type="EMBL" id="FOHU01000010">
    <property type="protein sequence ID" value="SET42278.1"/>
    <property type="molecule type" value="Genomic_DNA"/>
</dbReference>
<comment type="similarity">
    <text evidence="1">Belongs to the GerABKA family.</text>
</comment>
<dbReference type="AlphaFoldDB" id="A0A1I0EAP7"/>
<feature type="transmembrane region" description="Helical" evidence="3">
    <location>
        <begin position="280"/>
        <end position="301"/>
    </location>
</feature>
<name>A0A1I0EAP7_9FIRM</name>
<dbReference type="STRING" id="426128.SAMN05660297_02362"/>
<evidence type="ECO:0000256" key="3">
    <source>
        <dbReference type="SAM" id="Phobius"/>
    </source>
</evidence>
<evidence type="ECO:0000256" key="1">
    <source>
        <dbReference type="ARBA" id="ARBA00005278"/>
    </source>
</evidence>
<dbReference type="PIRSF" id="PIRSF005690">
    <property type="entry name" value="GerBA"/>
    <property type="match status" value="1"/>
</dbReference>
<dbReference type="Pfam" id="PF03323">
    <property type="entry name" value="GerA"/>
    <property type="match status" value="1"/>
</dbReference>
<dbReference type="GO" id="GO:0009847">
    <property type="term" value="P:spore germination"/>
    <property type="evidence" value="ECO:0007669"/>
    <property type="project" value="InterPro"/>
</dbReference>
<dbReference type="GO" id="GO:0016020">
    <property type="term" value="C:membrane"/>
    <property type="evidence" value="ECO:0007669"/>
    <property type="project" value="InterPro"/>
</dbReference>
<keyword evidence="3" id="KW-0812">Transmembrane</keyword>
<reference evidence="4 5" key="1">
    <citation type="submission" date="2016-10" db="EMBL/GenBank/DDBJ databases">
        <authorList>
            <person name="de Groot N.N."/>
        </authorList>
    </citation>
    <scope>NUCLEOTIDE SEQUENCE [LARGE SCALE GENOMIC DNA]</scope>
    <source>
        <strain evidence="4 5">DSM 18979</strain>
    </source>
</reference>
<dbReference type="InterPro" id="IPR050768">
    <property type="entry name" value="UPF0353/GerABKA_families"/>
</dbReference>
<proteinExistence type="inferred from homology"/>
<sequence length="522" mass="58875">MKPPKKPIKKPKKIININENTIQPVEEPGNTTEVYLNESLERNLEYLQFTLKHSQDIIYKKILVGQRSTRMTIIYVDGMINEEIVNNQVLKSLMRERFLYSKEEEIVTVLEEKILTVSDIEKTDNFETVIHALLTGDTLLLVEGSKEALIINSKGVEAREVEEANTEQTLRGPRESFIEGLKGNISLIRKRIRDQNLSVEFYQLGKTTATDVAVVYLRGTAESTIVDEIKNRIKKIKVDRITSSANVEQLIENYKWTIFPQMLATERPDKVVGSILEGRVAIIVDGTPFVLVAPATFAMFLNSADDYFERAIITSFIRMMRYISYFFATTLPGLYIALTAYHPGMLPTPLVLYITGTRVGLPFPFLVEILFMEFTLEALLEASVRLPKPVGQTIGIVGGLVIGQAVVQAGLVSPIVVIIVALTAITSFVLPNYTFSLTNRFLRLYFIVGGAVWGLYGIVTFWIIVVIHLASIDSFSVRYLADFSPYRLGNLKDTLFKAPVWLMEEIPPSLKEEKEDTENEGE</sequence>
<accession>A0A1I0EAP7</accession>
<dbReference type="PANTHER" id="PTHR22550:SF5">
    <property type="entry name" value="LEUCINE ZIPPER PROTEIN 4"/>
    <property type="match status" value="1"/>
</dbReference>
<dbReference type="PANTHER" id="PTHR22550">
    <property type="entry name" value="SPORE GERMINATION PROTEIN"/>
    <property type="match status" value="1"/>
</dbReference>
<keyword evidence="3" id="KW-1133">Transmembrane helix</keyword>
<keyword evidence="2 3" id="KW-0472">Membrane</keyword>
<protein>
    <submittedName>
        <fullName evidence="4">Spore germination protein</fullName>
    </submittedName>
</protein>
<evidence type="ECO:0000256" key="2">
    <source>
        <dbReference type="ARBA" id="ARBA00023136"/>
    </source>
</evidence>
<dbReference type="Proteomes" id="UP000199568">
    <property type="component" value="Unassembled WGS sequence"/>
</dbReference>
<gene>
    <name evidence="4" type="ORF">SAMN05660297_02362</name>
</gene>
<organism evidence="4 5">
    <name type="scientific">Natronincola peptidivorans</name>
    <dbReference type="NCBI Taxonomy" id="426128"/>
    <lineage>
        <taxon>Bacteria</taxon>
        <taxon>Bacillati</taxon>
        <taxon>Bacillota</taxon>
        <taxon>Clostridia</taxon>
        <taxon>Peptostreptococcales</taxon>
        <taxon>Natronincolaceae</taxon>
        <taxon>Natronincola</taxon>
    </lineage>
</organism>
<dbReference type="RefSeq" id="WP_170834794.1">
    <property type="nucleotide sequence ID" value="NZ_FOHU01000010.1"/>
</dbReference>